<protein>
    <submittedName>
        <fullName evidence="5">Bidirectional hydrogenase complex protein HoxE</fullName>
    </submittedName>
</protein>
<accession>A0ABW7C970</accession>
<evidence type="ECO:0000256" key="1">
    <source>
        <dbReference type="ARBA" id="ARBA00022723"/>
    </source>
</evidence>
<keyword evidence="3" id="KW-0411">Iron-sulfur</keyword>
<evidence type="ECO:0000313" key="5">
    <source>
        <dbReference type="EMBL" id="MFG3816483.1"/>
    </source>
</evidence>
<proteinExistence type="predicted"/>
<dbReference type="SUPFAM" id="SSF52833">
    <property type="entry name" value="Thioredoxin-like"/>
    <property type="match status" value="1"/>
</dbReference>
<organism evidence="5 6">
    <name type="scientific">Limnothrix redekei LRLZ20PSL1</name>
    <dbReference type="NCBI Taxonomy" id="3112953"/>
    <lineage>
        <taxon>Bacteria</taxon>
        <taxon>Bacillati</taxon>
        <taxon>Cyanobacteriota</taxon>
        <taxon>Cyanophyceae</taxon>
        <taxon>Pseudanabaenales</taxon>
        <taxon>Pseudanabaenaceae</taxon>
        <taxon>Limnothrix</taxon>
    </lineage>
</organism>
<comment type="caution">
    <text evidence="5">The sequence shown here is derived from an EMBL/GenBank/DDBJ whole genome shotgun (WGS) entry which is preliminary data.</text>
</comment>
<keyword evidence="2" id="KW-0408">Iron</keyword>
<feature type="compositionally biased region" description="Polar residues" evidence="4">
    <location>
        <begin position="17"/>
        <end position="34"/>
    </location>
</feature>
<dbReference type="PANTHER" id="PTHR43342">
    <property type="entry name" value="NADH-QUINONE OXIDOREDUCTASE, E SUBUNIT"/>
    <property type="match status" value="1"/>
</dbReference>
<evidence type="ECO:0000256" key="3">
    <source>
        <dbReference type="ARBA" id="ARBA00023014"/>
    </source>
</evidence>
<dbReference type="InterPro" id="IPR042128">
    <property type="entry name" value="NuoE_dom"/>
</dbReference>
<evidence type="ECO:0000256" key="2">
    <source>
        <dbReference type="ARBA" id="ARBA00023004"/>
    </source>
</evidence>
<dbReference type="InterPro" id="IPR028431">
    <property type="entry name" value="NADP_DH_HndA-like"/>
</dbReference>
<reference evidence="6" key="1">
    <citation type="journal article" date="2024" name="Algal Res.">
        <title>Biochemical, toxicological and genomic investigation of a high-biomass producing Limnothrix strain isolated from Italian shallow drinking water reservoir.</title>
        <authorList>
            <person name="Simonazzi M."/>
            <person name="Shishido T.K."/>
            <person name="Delbaje E."/>
            <person name="Wahlsten M."/>
            <person name="Fewer D.P."/>
            <person name="Sivonen K."/>
            <person name="Pezzolesi L."/>
            <person name="Pistocchi R."/>
        </authorList>
    </citation>
    <scope>NUCLEOTIDE SEQUENCE [LARGE SCALE GENOMIC DNA]</scope>
    <source>
        <strain evidence="6">LRLZ20PSL1</strain>
    </source>
</reference>
<keyword evidence="1" id="KW-0479">Metal-binding</keyword>
<gene>
    <name evidence="5" type="primary">hoxE</name>
    <name evidence="5" type="ORF">VPK24_02450</name>
</gene>
<feature type="compositionally biased region" description="Low complexity" evidence="4">
    <location>
        <begin position="35"/>
        <end position="57"/>
    </location>
</feature>
<dbReference type="InterPro" id="IPR036249">
    <property type="entry name" value="Thioredoxin-like_sf"/>
</dbReference>
<dbReference type="InterPro" id="IPR041921">
    <property type="entry name" value="NuoE_N"/>
</dbReference>
<dbReference type="Gene3D" id="3.40.30.10">
    <property type="entry name" value="Glutaredoxin"/>
    <property type="match status" value="1"/>
</dbReference>
<dbReference type="PANTHER" id="PTHR43342:SF2">
    <property type="entry name" value="POTENTIAL NAD-REDUCING HYDROGENASE SUBUNIT"/>
    <property type="match status" value="1"/>
</dbReference>
<dbReference type="CDD" id="cd03064">
    <property type="entry name" value="TRX_Fd_NuoE"/>
    <property type="match status" value="1"/>
</dbReference>
<feature type="region of interest" description="Disordered" evidence="4">
    <location>
        <begin position="1"/>
        <end position="57"/>
    </location>
</feature>
<name>A0ABW7C970_9CYAN</name>
<dbReference type="Pfam" id="PF01257">
    <property type="entry name" value="2Fe-2S_thioredx"/>
    <property type="match status" value="1"/>
</dbReference>
<dbReference type="EMBL" id="JAZAQF010000012">
    <property type="protein sequence ID" value="MFG3816483.1"/>
    <property type="molecule type" value="Genomic_DNA"/>
</dbReference>
<sequence>MKVSGTMAIATKPDQDQPVSQPSGAVSANAPMSQSGSAGSAGSKASGSKGSKTAKATDSSAVDKRFKALDLVIKRQQYRQDALIEVLHRAQEIFGYLEEKTLLHVARSLQLPASHVLGVATFYHLFSLKPSGEHTCVVCLGTACYVKGSGDVLNALEKHTGIQSGATTSDGKVSLVTARCIGACGIAPAVVFDGQVAAQVTTEQAIARIDQWRGDA</sequence>
<evidence type="ECO:0000313" key="6">
    <source>
        <dbReference type="Proteomes" id="UP001604335"/>
    </source>
</evidence>
<dbReference type="Gene3D" id="1.10.10.1590">
    <property type="entry name" value="NADH-quinone oxidoreductase subunit E"/>
    <property type="match status" value="1"/>
</dbReference>
<dbReference type="NCBIfam" id="NF005747">
    <property type="entry name" value="PRK07571.1"/>
    <property type="match status" value="1"/>
</dbReference>
<evidence type="ECO:0000256" key="4">
    <source>
        <dbReference type="SAM" id="MobiDB-lite"/>
    </source>
</evidence>
<dbReference type="Proteomes" id="UP001604335">
    <property type="component" value="Unassembled WGS sequence"/>
</dbReference>
<keyword evidence="6" id="KW-1185">Reference proteome</keyword>